<comment type="caution">
    <text evidence="7">The sequence shown here is derived from an EMBL/GenBank/DDBJ whole genome shotgun (WGS) entry which is preliminary data.</text>
</comment>
<evidence type="ECO:0000256" key="5">
    <source>
        <dbReference type="SAM" id="MobiDB-lite"/>
    </source>
</evidence>
<dbReference type="GO" id="GO:0001680">
    <property type="term" value="P:tRNA 3'-terminal CCA addition"/>
    <property type="evidence" value="ECO:0007669"/>
    <property type="project" value="UniProtKB-ARBA"/>
</dbReference>
<sequence length="411" mass="45824">MLTPYRRCLSTNLLFAFSRTPPPTRTFLRTIAKVPSEHHSKSLLSQHRSAPYVASYPRHFSSSSSAAVAVSATTTLPQTKGGSAVSADPSNPTTATGTTTPPPLRSYGLTHFSDEPMTLQVVLNDQERQICDLLHDVTEHLKVTRPELPEVVLRIAGGWLLGMSCHDLDVAVNSMMGFEFASHVNDYLRLQGYETRTIAKIDSNPEKSKHLETATTKVLGLEVDFVNLRSEVYSEDSRIPTEISYSRSKIYPQTFGTPEQDAFRRDITINALFYNIHNHEVEDFTKMVRLLTRHLCPNVTHASVIIRYSQQGLSDLAAGHVRTPLPAFDTFRDDPLRVLRCVRFASRFGFSIVDDVAGAMEDENIKSALTAKISRERIGIELDKIMKGTIPLPLLLLPGISIFWLSLSLSL</sequence>
<dbReference type="CDD" id="cd05398">
    <property type="entry name" value="NT_ClassII-CCAase"/>
    <property type="match status" value="1"/>
</dbReference>
<keyword evidence="8" id="KW-1185">Reference proteome</keyword>
<dbReference type="InterPro" id="IPR043519">
    <property type="entry name" value="NT_sf"/>
</dbReference>
<proteinExistence type="inferred from homology"/>
<name>A0A433QAF1_9FUNG</name>
<dbReference type="AlphaFoldDB" id="A0A433QAF1"/>
<dbReference type="GO" id="GO:0003723">
    <property type="term" value="F:RNA binding"/>
    <property type="evidence" value="ECO:0007669"/>
    <property type="project" value="UniProtKB-KW"/>
</dbReference>
<dbReference type="SUPFAM" id="SSF81301">
    <property type="entry name" value="Nucleotidyltransferase"/>
    <property type="match status" value="1"/>
</dbReference>
<dbReference type="EMBL" id="RBNJ01009701">
    <property type="protein sequence ID" value="RUS26767.1"/>
    <property type="molecule type" value="Genomic_DNA"/>
</dbReference>
<dbReference type="SUPFAM" id="SSF81891">
    <property type="entry name" value="Poly A polymerase C-terminal region-like"/>
    <property type="match status" value="1"/>
</dbReference>
<accession>A0A433QAF1</accession>
<gene>
    <name evidence="7" type="ORF">BC938DRAFT_484135</name>
</gene>
<protein>
    <recommendedName>
        <fullName evidence="6">Poly A polymerase head domain-containing protein</fullName>
    </recommendedName>
</protein>
<feature type="non-terminal residue" evidence="7">
    <location>
        <position position="411"/>
    </location>
</feature>
<evidence type="ECO:0000256" key="2">
    <source>
        <dbReference type="ARBA" id="ARBA00022679"/>
    </source>
</evidence>
<dbReference type="PANTHER" id="PTHR13734">
    <property type="entry name" value="TRNA-NUCLEOTIDYLTRANSFERASE"/>
    <property type="match status" value="1"/>
</dbReference>
<dbReference type="Gene3D" id="1.10.3090.10">
    <property type="entry name" value="cca-adding enzyme, domain 2"/>
    <property type="match status" value="1"/>
</dbReference>
<evidence type="ECO:0000256" key="3">
    <source>
        <dbReference type="ARBA" id="ARBA00022884"/>
    </source>
</evidence>
<reference evidence="7 8" key="1">
    <citation type="journal article" date="2018" name="New Phytol.">
        <title>Phylogenomics of Endogonaceae and evolution of mycorrhizas within Mucoromycota.</title>
        <authorList>
            <person name="Chang Y."/>
            <person name="Desiro A."/>
            <person name="Na H."/>
            <person name="Sandor L."/>
            <person name="Lipzen A."/>
            <person name="Clum A."/>
            <person name="Barry K."/>
            <person name="Grigoriev I.V."/>
            <person name="Martin F.M."/>
            <person name="Stajich J.E."/>
            <person name="Smith M.E."/>
            <person name="Bonito G."/>
            <person name="Spatafora J.W."/>
        </authorList>
    </citation>
    <scope>NUCLEOTIDE SEQUENCE [LARGE SCALE GENOMIC DNA]</scope>
    <source>
        <strain evidence="7 8">AD002</strain>
    </source>
</reference>
<dbReference type="Gene3D" id="3.30.460.10">
    <property type="entry name" value="Beta Polymerase, domain 2"/>
    <property type="match status" value="1"/>
</dbReference>
<dbReference type="Pfam" id="PF01743">
    <property type="entry name" value="PolyA_pol"/>
    <property type="match status" value="1"/>
</dbReference>
<comment type="similarity">
    <text evidence="1 4">Belongs to the tRNA nucleotidyltransferase/poly(A) polymerase family.</text>
</comment>
<feature type="region of interest" description="Disordered" evidence="5">
    <location>
        <begin position="77"/>
        <end position="104"/>
    </location>
</feature>
<evidence type="ECO:0000313" key="8">
    <source>
        <dbReference type="Proteomes" id="UP000274822"/>
    </source>
</evidence>
<dbReference type="GO" id="GO:0052929">
    <property type="term" value="F:ATP:3'-cytidine-cytidine-tRNA adenylyltransferase activity"/>
    <property type="evidence" value="ECO:0007669"/>
    <property type="project" value="TreeGrafter"/>
</dbReference>
<evidence type="ECO:0000256" key="4">
    <source>
        <dbReference type="RuleBase" id="RU003953"/>
    </source>
</evidence>
<dbReference type="GO" id="GO:0052927">
    <property type="term" value="F:CC tRNA cytidylyltransferase activity"/>
    <property type="evidence" value="ECO:0007669"/>
    <property type="project" value="TreeGrafter"/>
</dbReference>
<dbReference type="PANTHER" id="PTHR13734:SF5">
    <property type="entry name" value="CCA TRNA NUCLEOTIDYLTRANSFERASE, MITOCHONDRIAL"/>
    <property type="match status" value="1"/>
</dbReference>
<organism evidence="7 8">
    <name type="scientific">Jimgerdemannia flammicorona</name>
    <dbReference type="NCBI Taxonomy" id="994334"/>
    <lineage>
        <taxon>Eukaryota</taxon>
        <taxon>Fungi</taxon>
        <taxon>Fungi incertae sedis</taxon>
        <taxon>Mucoromycota</taxon>
        <taxon>Mucoromycotina</taxon>
        <taxon>Endogonomycetes</taxon>
        <taxon>Endogonales</taxon>
        <taxon>Endogonaceae</taxon>
        <taxon>Jimgerdemannia</taxon>
    </lineage>
</organism>
<dbReference type="InterPro" id="IPR002646">
    <property type="entry name" value="PolA_pol_head_dom"/>
</dbReference>
<keyword evidence="2 4" id="KW-0808">Transferase</keyword>
<feature type="domain" description="Poly A polymerase head" evidence="6">
    <location>
        <begin position="154"/>
        <end position="287"/>
    </location>
</feature>
<evidence type="ECO:0000259" key="6">
    <source>
        <dbReference type="Pfam" id="PF01743"/>
    </source>
</evidence>
<evidence type="ECO:0000313" key="7">
    <source>
        <dbReference type="EMBL" id="RUS26767.1"/>
    </source>
</evidence>
<keyword evidence="3 4" id="KW-0694">RNA-binding</keyword>
<dbReference type="Proteomes" id="UP000274822">
    <property type="component" value="Unassembled WGS sequence"/>
</dbReference>
<evidence type="ECO:0000256" key="1">
    <source>
        <dbReference type="ARBA" id="ARBA00007265"/>
    </source>
</evidence>